<protein>
    <submittedName>
        <fullName evidence="1">Uncharacterized protein</fullName>
    </submittedName>
</protein>
<organism evidence="1 2">
    <name type="scientific">Pseudonocardia sulfidoxydans NBRC 16205</name>
    <dbReference type="NCBI Taxonomy" id="1223511"/>
    <lineage>
        <taxon>Bacteria</taxon>
        <taxon>Bacillati</taxon>
        <taxon>Actinomycetota</taxon>
        <taxon>Actinomycetes</taxon>
        <taxon>Pseudonocardiales</taxon>
        <taxon>Pseudonocardiaceae</taxon>
        <taxon>Pseudonocardia</taxon>
    </lineage>
</organism>
<sequence length="181" mass="20156">MDVAFTKLPRGRRTHSVVRRADGVRWSVDGGVAGPGLPHDLVHLVVERAIGEQRGFWGSVAAGVVFGSMTHLEGRRPPHGGEKSTVLLRERRGGLQAAELLADLVEHVAAQKMTSTEQVRAAARTHLRPEQRAQVDPARILEAAEALRDMESRWARLAEGEELTVQWPDPARRRRGRRRHI</sequence>
<dbReference type="OrthoDB" id="4170613at2"/>
<accession>A0A511DGE0</accession>
<evidence type="ECO:0000313" key="2">
    <source>
        <dbReference type="Proteomes" id="UP000321685"/>
    </source>
</evidence>
<dbReference type="Proteomes" id="UP000321685">
    <property type="component" value="Unassembled WGS sequence"/>
</dbReference>
<dbReference type="AlphaFoldDB" id="A0A511DGE0"/>
<dbReference type="RefSeq" id="WP_147102876.1">
    <property type="nucleotide sequence ID" value="NZ_BJVJ01000006.1"/>
</dbReference>
<dbReference type="EMBL" id="BJVJ01000006">
    <property type="protein sequence ID" value="GEL22068.1"/>
    <property type="molecule type" value="Genomic_DNA"/>
</dbReference>
<proteinExistence type="predicted"/>
<reference evidence="1 2" key="1">
    <citation type="submission" date="2019-07" db="EMBL/GenBank/DDBJ databases">
        <title>Whole genome shotgun sequence of Pseudonocardia sulfidoxydans NBRC 16205.</title>
        <authorList>
            <person name="Hosoyama A."/>
            <person name="Uohara A."/>
            <person name="Ohji S."/>
            <person name="Ichikawa N."/>
        </authorList>
    </citation>
    <scope>NUCLEOTIDE SEQUENCE [LARGE SCALE GENOMIC DNA]</scope>
    <source>
        <strain evidence="1 2">NBRC 16205</strain>
    </source>
</reference>
<gene>
    <name evidence="1" type="ORF">PSU4_10220</name>
</gene>
<comment type="caution">
    <text evidence="1">The sequence shown here is derived from an EMBL/GenBank/DDBJ whole genome shotgun (WGS) entry which is preliminary data.</text>
</comment>
<keyword evidence="2" id="KW-1185">Reference proteome</keyword>
<name>A0A511DGE0_9PSEU</name>
<evidence type="ECO:0000313" key="1">
    <source>
        <dbReference type="EMBL" id="GEL22068.1"/>
    </source>
</evidence>